<protein>
    <submittedName>
        <fullName evidence="2">Uncharacterized protein</fullName>
    </submittedName>
</protein>
<dbReference type="AlphaFoldDB" id="A0A1C3XHT4"/>
<feature type="transmembrane region" description="Helical" evidence="1">
    <location>
        <begin position="6"/>
        <end position="23"/>
    </location>
</feature>
<proteinExistence type="predicted"/>
<organism evidence="2 3">
    <name type="scientific">Bradyrhizobium yuanmingense</name>
    <dbReference type="NCBI Taxonomy" id="108015"/>
    <lineage>
        <taxon>Bacteria</taxon>
        <taxon>Pseudomonadati</taxon>
        <taxon>Pseudomonadota</taxon>
        <taxon>Alphaproteobacteria</taxon>
        <taxon>Hyphomicrobiales</taxon>
        <taxon>Nitrobacteraceae</taxon>
        <taxon>Bradyrhizobium</taxon>
    </lineage>
</organism>
<keyword evidence="1" id="KW-0472">Membrane</keyword>
<evidence type="ECO:0000313" key="2">
    <source>
        <dbReference type="EMBL" id="SCB51759.1"/>
    </source>
</evidence>
<dbReference type="EMBL" id="FMAE01000021">
    <property type="protein sequence ID" value="SCB51759.1"/>
    <property type="molecule type" value="Genomic_DNA"/>
</dbReference>
<reference evidence="2 3" key="1">
    <citation type="submission" date="2016-08" db="EMBL/GenBank/DDBJ databases">
        <authorList>
            <person name="Seilhamer J.J."/>
        </authorList>
    </citation>
    <scope>NUCLEOTIDE SEQUENCE [LARGE SCALE GENOMIC DNA]</scope>
    <source>
        <strain evidence="2 3">CCBAU 10071</strain>
    </source>
</reference>
<dbReference type="RefSeq" id="WP_158644894.1">
    <property type="nucleotide sequence ID" value="NZ_FMAE01000021.1"/>
</dbReference>
<keyword evidence="1" id="KW-0812">Transmembrane</keyword>
<accession>A0A1C3XHT4</accession>
<dbReference type="Proteomes" id="UP000183174">
    <property type="component" value="Unassembled WGS sequence"/>
</dbReference>
<evidence type="ECO:0000313" key="3">
    <source>
        <dbReference type="Proteomes" id="UP000183174"/>
    </source>
</evidence>
<keyword evidence="1" id="KW-1133">Transmembrane helix</keyword>
<sequence>MKLIDLWPIFLLALLIVAIIGAAMTGDARWLVLAVLPCWVIAKWFRV</sequence>
<gene>
    <name evidence="2" type="ORF">GA0061099_102140</name>
</gene>
<name>A0A1C3XHT4_9BRAD</name>
<evidence type="ECO:0000256" key="1">
    <source>
        <dbReference type="SAM" id="Phobius"/>
    </source>
</evidence>